<evidence type="ECO:0000256" key="5">
    <source>
        <dbReference type="ARBA" id="ARBA00023125"/>
    </source>
</evidence>
<reference evidence="8 9" key="1">
    <citation type="submission" date="2019-10" db="EMBL/GenBank/DDBJ databases">
        <title>Genome sequencing of Lactobacillus graminis.</title>
        <authorList>
            <person name="Kim K."/>
        </authorList>
    </citation>
    <scope>NUCLEOTIDE SEQUENCE [LARGE SCALE GENOMIC DNA]</scope>
    <source>
        <strain evidence="8 9">LG542</strain>
    </source>
</reference>
<evidence type="ECO:0000313" key="8">
    <source>
        <dbReference type="EMBL" id="QFP79284.1"/>
    </source>
</evidence>
<dbReference type="PANTHER" id="PTHR46577:SF2">
    <property type="entry name" value="TRANSCRIPTIONAL REGULATORY PROTEIN"/>
    <property type="match status" value="1"/>
</dbReference>
<evidence type="ECO:0000256" key="6">
    <source>
        <dbReference type="ARBA" id="ARBA00023163"/>
    </source>
</evidence>
<dbReference type="Pfam" id="PF00155">
    <property type="entry name" value="Aminotran_1_2"/>
    <property type="match status" value="1"/>
</dbReference>
<dbReference type="Gene3D" id="3.40.640.10">
    <property type="entry name" value="Type I PLP-dependent aspartate aminotransferase-like (Major domain)"/>
    <property type="match status" value="1"/>
</dbReference>
<dbReference type="Gene3D" id="3.90.1150.10">
    <property type="entry name" value="Aspartate Aminotransferase, domain 1"/>
    <property type="match status" value="1"/>
</dbReference>
<evidence type="ECO:0000259" key="7">
    <source>
        <dbReference type="PROSITE" id="PS50949"/>
    </source>
</evidence>
<proteinExistence type="inferred from homology"/>
<evidence type="ECO:0000256" key="4">
    <source>
        <dbReference type="ARBA" id="ARBA00023015"/>
    </source>
</evidence>
<accession>A0ABX6C8F3</accession>
<comment type="similarity">
    <text evidence="1">In the C-terminal section; belongs to the class-I pyridoxal-phosphate-dependent aminotransferase family.</text>
</comment>
<dbReference type="InterPro" id="IPR036390">
    <property type="entry name" value="WH_DNA-bd_sf"/>
</dbReference>
<dbReference type="InterPro" id="IPR000524">
    <property type="entry name" value="Tscrpt_reg_HTH_GntR"/>
</dbReference>
<dbReference type="SMART" id="SM00345">
    <property type="entry name" value="HTH_GNTR"/>
    <property type="match status" value="1"/>
</dbReference>
<dbReference type="PANTHER" id="PTHR46577">
    <property type="entry name" value="HTH-TYPE TRANSCRIPTIONAL REGULATORY PROTEIN GABR"/>
    <property type="match status" value="1"/>
</dbReference>
<dbReference type="RefSeq" id="WP_057908740.1">
    <property type="nucleotide sequence ID" value="NZ_CP045007.1"/>
</dbReference>
<keyword evidence="6" id="KW-0804">Transcription</keyword>
<protein>
    <submittedName>
        <fullName evidence="8">PLP-dependent aminotransferase family protein</fullName>
    </submittedName>
</protein>
<name>A0ABX6C8F3_9LACO</name>
<keyword evidence="4" id="KW-0805">Transcription regulation</keyword>
<keyword evidence="2 8" id="KW-0032">Aminotransferase</keyword>
<keyword evidence="3" id="KW-0663">Pyridoxal phosphate</keyword>
<evidence type="ECO:0000313" key="9">
    <source>
        <dbReference type="Proteomes" id="UP000326334"/>
    </source>
</evidence>
<dbReference type="SUPFAM" id="SSF53383">
    <property type="entry name" value="PLP-dependent transferases"/>
    <property type="match status" value="1"/>
</dbReference>
<dbReference type="Proteomes" id="UP000326334">
    <property type="component" value="Chromosome"/>
</dbReference>
<dbReference type="InterPro" id="IPR015421">
    <property type="entry name" value="PyrdxlP-dep_Trfase_major"/>
</dbReference>
<dbReference type="InterPro" id="IPR036388">
    <property type="entry name" value="WH-like_DNA-bd_sf"/>
</dbReference>
<dbReference type="CDD" id="cd07377">
    <property type="entry name" value="WHTH_GntR"/>
    <property type="match status" value="1"/>
</dbReference>
<dbReference type="EMBL" id="CP045007">
    <property type="protein sequence ID" value="QFP79284.1"/>
    <property type="molecule type" value="Genomic_DNA"/>
</dbReference>
<keyword evidence="9" id="KW-1185">Reference proteome</keyword>
<dbReference type="InterPro" id="IPR051446">
    <property type="entry name" value="HTH_trans_reg/aminotransferase"/>
</dbReference>
<evidence type="ECO:0000256" key="1">
    <source>
        <dbReference type="ARBA" id="ARBA00005384"/>
    </source>
</evidence>
<evidence type="ECO:0000256" key="2">
    <source>
        <dbReference type="ARBA" id="ARBA00022576"/>
    </source>
</evidence>
<organism evidence="8 9">
    <name type="scientific">Latilactobacillus graminis</name>
    <dbReference type="NCBI Taxonomy" id="60519"/>
    <lineage>
        <taxon>Bacteria</taxon>
        <taxon>Bacillati</taxon>
        <taxon>Bacillota</taxon>
        <taxon>Bacilli</taxon>
        <taxon>Lactobacillales</taxon>
        <taxon>Lactobacillaceae</taxon>
        <taxon>Latilactobacillus</taxon>
    </lineage>
</organism>
<dbReference type="InterPro" id="IPR015424">
    <property type="entry name" value="PyrdxlP-dep_Trfase"/>
</dbReference>
<sequence>MIRWSQYRPLPKPKYQAIKRIVIELLEKNQLSPDDQLPPERRLAQLLRVNRSTVTRAFDELVVDGVLERRIGSGTFISQQMYPQKKRVNWHTYLNRQKRHRIQIEQRHIRALIEQQAVNLIDVYSSELPLALVPQFQFPALTWQDFITAQTLETTHGYLPLIEAINQLDQHNEQLAFSEDQFLITAGVQQSLFLILQGLLVPGDAVAIESPSFFHDSTLFETTGIRVYEAPIDADGIELSALEQLVIQHRIKLLILNPDYQNPTGQVMSLGRRYAVIKLCQRYQIPIVEDNIFAWLGFNPSKQLPSLKQLDPENVIYISSLSKIMGASSRIGWVVATPQVIEQLIHVQRETDLVPSITAQVMVTLAMGDPHFQVQLDQLKRILQKRAQATYQMLTQVLPEWQVTLPSGGYYIWVTRDKDQLRLKSLLAHQLAVAPGSLFGFKTDALRINFARLDAPLLGQLAQRLRTILADYDH</sequence>
<dbReference type="InterPro" id="IPR015422">
    <property type="entry name" value="PyrdxlP-dep_Trfase_small"/>
</dbReference>
<evidence type="ECO:0000256" key="3">
    <source>
        <dbReference type="ARBA" id="ARBA00022898"/>
    </source>
</evidence>
<dbReference type="PRINTS" id="PR00035">
    <property type="entry name" value="HTHGNTR"/>
</dbReference>
<feature type="domain" description="HTH gntR-type" evidence="7">
    <location>
        <begin position="12"/>
        <end position="80"/>
    </location>
</feature>
<keyword evidence="5" id="KW-0238">DNA-binding</keyword>
<gene>
    <name evidence="8" type="ORF">LG542_03155</name>
</gene>
<dbReference type="Pfam" id="PF00392">
    <property type="entry name" value="GntR"/>
    <property type="match status" value="1"/>
</dbReference>
<dbReference type="InterPro" id="IPR004839">
    <property type="entry name" value="Aminotransferase_I/II_large"/>
</dbReference>
<keyword evidence="2 8" id="KW-0808">Transferase</keyword>
<dbReference type="PROSITE" id="PS50949">
    <property type="entry name" value="HTH_GNTR"/>
    <property type="match status" value="1"/>
</dbReference>
<dbReference type="GO" id="GO:0008483">
    <property type="term" value="F:transaminase activity"/>
    <property type="evidence" value="ECO:0007669"/>
    <property type="project" value="UniProtKB-KW"/>
</dbReference>
<dbReference type="Gene3D" id="1.10.10.10">
    <property type="entry name" value="Winged helix-like DNA-binding domain superfamily/Winged helix DNA-binding domain"/>
    <property type="match status" value="1"/>
</dbReference>
<dbReference type="SUPFAM" id="SSF46785">
    <property type="entry name" value="Winged helix' DNA-binding domain"/>
    <property type="match status" value="1"/>
</dbReference>
<dbReference type="CDD" id="cd00609">
    <property type="entry name" value="AAT_like"/>
    <property type="match status" value="1"/>
</dbReference>